<dbReference type="InterPro" id="IPR029489">
    <property type="entry name" value="OGT/SEC/SPY_C"/>
</dbReference>
<dbReference type="Proteomes" id="UP001055111">
    <property type="component" value="Unassembled WGS sequence"/>
</dbReference>
<dbReference type="Gene3D" id="3.40.50.2000">
    <property type="entry name" value="Glycogen Phosphorylase B"/>
    <property type="match status" value="1"/>
</dbReference>
<proteinExistence type="inferred from homology"/>
<evidence type="ECO:0000256" key="3">
    <source>
        <dbReference type="ARBA" id="ARBA00011970"/>
    </source>
</evidence>
<comment type="similarity">
    <text evidence="2">Belongs to the glycosyltransferase 41 family. O-GlcNAc transferase subfamily.</text>
</comment>
<organism evidence="10 11">
    <name type="scientific">Caballeronia novacaledonica</name>
    <dbReference type="NCBI Taxonomy" id="1544861"/>
    <lineage>
        <taxon>Bacteria</taxon>
        <taxon>Pseudomonadati</taxon>
        <taxon>Pseudomonadota</taxon>
        <taxon>Betaproteobacteria</taxon>
        <taxon>Burkholderiales</taxon>
        <taxon>Burkholderiaceae</taxon>
        <taxon>Caballeronia</taxon>
    </lineage>
</organism>
<evidence type="ECO:0000313" key="11">
    <source>
        <dbReference type="Proteomes" id="UP001055111"/>
    </source>
</evidence>
<evidence type="ECO:0000256" key="8">
    <source>
        <dbReference type="PROSITE-ProRule" id="PRU00339"/>
    </source>
</evidence>
<dbReference type="EC" id="2.4.1.255" evidence="3"/>
<dbReference type="Gene3D" id="3.40.50.11380">
    <property type="match status" value="1"/>
</dbReference>
<keyword evidence="7 8" id="KW-0802">TPR repeat</keyword>
<dbReference type="Pfam" id="PF13432">
    <property type="entry name" value="TPR_16"/>
    <property type="match status" value="1"/>
</dbReference>
<reference evidence="10" key="1">
    <citation type="submission" date="2022-09" db="EMBL/GenBank/DDBJ databases">
        <title>Isolation and characterization of 3-chlorobenzoate degrading bacteria from soils in Shizuoka.</title>
        <authorList>
            <person name="Ifat A."/>
            <person name="Ogawa N."/>
            <person name="Kimbara K."/>
            <person name="Moriuchi R."/>
            <person name="Dohra H."/>
            <person name="Shintani M."/>
        </authorList>
    </citation>
    <scope>NUCLEOTIDE SEQUENCE</scope>
    <source>
        <strain evidence="10">19CS4-2</strain>
    </source>
</reference>
<evidence type="ECO:0000256" key="5">
    <source>
        <dbReference type="ARBA" id="ARBA00022679"/>
    </source>
</evidence>
<name>A0AA37MGD7_9BURK</name>
<dbReference type="SUPFAM" id="SSF48452">
    <property type="entry name" value="TPR-like"/>
    <property type="match status" value="1"/>
</dbReference>
<keyword evidence="6" id="KW-0677">Repeat</keyword>
<evidence type="ECO:0000256" key="4">
    <source>
        <dbReference type="ARBA" id="ARBA00022676"/>
    </source>
</evidence>
<evidence type="ECO:0000256" key="2">
    <source>
        <dbReference type="ARBA" id="ARBA00005386"/>
    </source>
</evidence>
<keyword evidence="4" id="KW-0328">Glycosyltransferase</keyword>
<gene>
    <name evidence="10" type="ORF">CBA19CS42_01450</name>
</gene>
<dbReference type="PANTHER" id="PTHR44835:SF1">
    <property type="entry name" value="PROTEIN O-GLCNAC TRANSFERASE"/>
    <property type="match status" value="1"/>
</dbReference>
<dbReference type="AlphaFoldDB" id="A0AA37MGD7"/>
<evidence type="ECO:0000313" key="10">
    <source>
        <dbReference type="EMBL" id="GJH23128.1"/>
    </source>
</evidence>
<evidence type="ECO:0000256" key="6">
    <source>
        <dbReference type="ARBA" id="ARBA00022737"/>
    </source>
</evidence>
<protein>
    <recommendedName>
        <fullName evidence="3">protein O-GlcNAc transferase</fullName>
        <ecNumber evidence="3">2.4.1.255</ecNumber>
    </recommendedName>
</protein>
<dbReference type="InterPro" id="IPR019734">
    <property type="entry name" value="TPR_rpt"/>
</dbReference>
<feature type="repeat" description="TPR" evidence="8">
    <location>
        <begin position="303"/>
        <end position="336"/>
    </location>
</feature>
<accession>A0AA37MGD7</accession>
<feature type="domain" description="O-GlcNAc transferase C-terminal" evidence="9">
    <location>
        <begin position="381"/>
        <end position="536"/>
    </location>
</feature>
<dbReference type="Pfam" id="PF14559">
    <property type="entry name" value="TPR_19"/>
    <property type="match status" value="1"/>
</dbReference>
<evidence type="ECO:0000256" key="1">
    <source>
        <dbReference type="ARBA" id="ARBA00004922"/>
    </source>
</evidence>
<comment type="pathway">
    <text evidence="1">Protein modification; protein glycosylation.</text>
</comment>
<dbReference type="PROSITE" id="PS50005">
    <property type="entry name" value="TPR"/>
    <property type="match status" value="2"/>
</dbReference>
<dbReference type="EMBL" id="BPUS01000001">
    <property type="protein sequence ID" value="GJH23128.1"/>
    <property type="molecule type" value="Genomic_DNA"/>
</dbReference>
<dbReference type="InterPro" id="IPR051939">
    <property type="entry name" value="Glycosyltr_41/O-GlcNAc_trsf"/>
</dbReference>
<evidence type="ECO:0000259" key="9">
    <source>
        <dbReference type="Pfam" id="PF13844"/>
    </source>
</evidence>
<dbReference type="PANTHER" id="PTHR44835">
    <property type="entry name" value="UDP-N-ACETYLGLUCOSAMINE--PEPTIDE N-ACETYLGLUCOSAMINYLTRANSFERASE SPINDLY-RELATED"/>
    <property type="match status" value="1"/>
</dbReference>
<dbReference type="Gene3D" id="1.25.40.10">
    <property type="entry name" value="Tetratricopeptide repeat domain"/>
    <property type="match status" value="1"/>
</dbReference>
<dbReference type="Pfam" id="PF13844">
    <property type="entry name" value="Glyco_transf_41"/>
    <property type="match status" value="2"/>
</dbReference>
<keyword evidence="5" id="KW-0808">Transferase</keyword>
<evidence type="ECO:0000256" key="7">
    <source>
        <dbReference type="ARBA" id="ARBA00022803"/>
    </source>
</evidence>
<comment type="caution">
    <text evidence="10">The sequence shown here is derived from an EMBL/GenBank/DDBJ whole genome shotgun (WGS) entry which is preliminary data.</text>
</comment>
<sequence length="764" mass="84368">MNSIDLPSAEAATPEQQFQQDIAVILEAAQQHQKNGEFDDAEKLYQMILEAAPGQPDTSFQLGTLYIETGRPSKALPPLEACIGSMPQNVHYWFAYINALIQDKQDKAAWIAFEIGQKHGLSGPMAELLIQRMTGSAISPPVPAVQPAIVPESKPKKSAMKGVRRPSSQDIARFTAAFNKGDFKDAVRIARMLTQRYTLDGASWRCFGVALNRDGQHGESVAPLKKAIKLIPEDMQTRVLLADTLVVLHRHAEAEIECRSIIEARPDLAEAHRLLGIALAGTGRFDDAAVSCRRAIELAPTAPATHGTLGMLMLEAGKMTEAAESLRHAVELNPNDVASHSNLLFSLVHRVDIDQATLFMEHRKFAERHEGSIARMQLSEHIDRSPDKKLRIGFVSGDLFNHAVTSYVLPVLKSLAEAPSLEIWIYQNHTMEDGHTERLRSYATQWRRVARLSDDQLAQTIRADGIDILVDLSGHTGRHRLLTFVRKPAPVQATWIGYPATTGLVAMDYWLGDRFAAPVEITSAQFTEKIVHLPATAPFTPAENSPPINILPAMHNGFVTFGSFNRVNKLRPEVIALWAKVMHAVPGSKMLIGAMRRGGDQDDEAQLTEWFGDAGISKDRLTFRQRSTMAVYLQQHHQVDLCLDAFPYSASTTTLNALWMGVPTLTMAGRSPVSRAAMGWLCQVGLDDFVACDQDDFVRLAVSVAADLPALNETRLNLRDRCGKSAAFRPEVVAEGVSRAFRIMWTRWCEGQPAAHIDDIVVDA</sequence>
<feature type="repeat" description="TPR" evidence="8">
    <location>
        <begin position="269"/>
        <end position="302"/>
    </location>
</feature>
<dbReference type="RefSeq" id="WP_238209552.1">
    <property type="nucleotide sequence ID" value="NZ_BPUS01000001.1"/>
</dbReference>
<dbReference type="SMART" id="SM00028">
    <property type="entry name" value="TPR"/>
    <property type="match status" value="6"/>
</dbReference>
<dbReference type="InterPro" id="IPR011990">
    <property type="entry name" value="TPR-like_helical_dom_sf"/>
</dbReference>
<dbReference type="GO" id="GO:0097363">
    <property type="term" value="F:protein O-acetylglucosaminyltransferase activity"/>
    <property type="evidence" value="ECO:0007669"/>
    <property type="project" value="UniProtKB-EC"/>
</dbReference>
<feature type="domain" description="O-GlcNAc transferase C-terminal" evidence="9">
    <location>
        <begin position="557"/>
        <end position="728"/>
    </location>
</feature>